<reference evidence="3" key="1">
    <citation type="journal article" date="2023" name="PhytoFront">
        <title>Draft Genome Resources of Seven Strains of Tilletia horrida, Causal Agent of Kernel Smut of Rice.</title>
        <authorList>
            <person name="Khanal S."/>
            <person name="Antony Babu S."/>
            <person name="Zhou X.G."/>
        </authorList>
    </citation>
    <scope>NUCLEOTIDE SEQUENCE</scope>
    <source>
        <strain evidence="3">TX6</strain>
    </source>
</reference>
<comment type="caution">
    <text evidence="3">The sequence shown here is derived from an EMBL/GenBank/DDBJ whole genome shotgun (WGS) entry which is preliminary data.</text>
</comment>
<gene>
    <name evidence="3" type="ORF">OC846_001994</name>
</gene>
<proteinExistence type="predicted"/>
<evidence type="ECO:0000256" key="2">
    <source>
        <dbReference type="SAM" id="SignalP"/>
    </source>
</evidence>
<feature type="region of interest" description="Disordered" evidence="1">
    <location>
        <begin position="318"/>
        <end position="350"/>
    </location>
</feature>
<dbReference type="Proteomes" id="UP001176517">
    <property type="component" value="Unassembled WGS sequence"/>
</dbReference>
<feature type="region of interest" description="Disordered" evidence="1">
    <location>
        <begin position="269"/>
        <end position="289"/>
    </location>
</feature>
<evidence type="ECO:0000313" key="3">
    <source>
        <dbReference type="EMBL" id="KAK0554660.1"/>
    </source>
</evidence>
<keyword evidence="4" id="KW-1185">Reference proteome</keyword>
<dbReference type="AlphaFoldDB" id="A0AAN6GVC7"/>
<evidence type="ECO:0000256" key="1">
    <source>
        <dbReference type="SAM" id="MobiDB-lite"/>
    </source>
</evidence>
<feature type="chain" id="PRO_5042887450" evidence="2">
    <location>
        <begin position="20"/>
        <end position="380"/>
    </location>
</feature>
<feature type="region of interest" description="Disordered" evidence="1">
    <location>
        <begin position="33"/>
        <end position="61"/>
    </location>
</feature>
<feature type="compositionally biased region" description="Low complexity" evidence="1">
    <location>
        <begin position="318"/>
        <end position="348"/>
    </location>
</feature>
<protein>
    <submittedName>
        <fullName evidence="3">Uncharacterized protein</fullName>
    </submittedName>
</protein>
<dbReference type="EMBL" id="JAPDMZ010000035">
    <property type="protein sequence ID" value="KAK0554660.1"/>
    <property type="molecule type" value="Genomic_DNA"/>
</dbReference>
<organism evidence="3 4">
    <name type="scientific">Tilletia horrida</name>
    <dbReference type="NCBI Taxonomy" id="155126"/>
    <lineage>
        <taxon>Eukaryota</taxon>
        <taxon>Fungi</taxon>
        <taxon>Dikarya</taxon>
        <taxon>Basidiomycota</taxon>
        <taxon>Ustilaginomycotina</taxon>
        <taxon>Exobasidiomycetes</taxon>
        <taxon>Tilletiales</taxon>
        <taxon>Tilletiaceae</taxon>
        <taxon>Tilletia</taxon>
    </lineage>
</organism>
<keyword evidence="2" id="KW-0732">Signal</keyword>
<name>A0AAN6GVC7_9BASI</name>
<sequence length="380" mass="38958">MRFVSIALAAVAGASMATAQNTTDANPPAFSYGTPSGTYPGVRSSKANGATNPSTPSLNTPINQTSMARLASINSVDDWCTFGPPGTGEMMGDIEGETVAWCTKARNNARVIPDGTVTSAHFIKTPLYVQLLALGDFTRIGVVPLDEGGELDPHGATGLGNPVGGNVTSNVSGKDVFYDEWMNYISYNQVCFRICTAASSKISAALECEHIYDVMGCNWVMPGDYTDNVFDSCDGDAAYPPGNYPQPDGSTSTFFQFYEGSYTGKDGQVTTYTNGASDQSTPQAAYSTPATSNCQPASSIANGLNVAAISASTSAATSATSAPSGVTTSRSSSHFHASSTSTSSSGNSGAAVHGASLNGASFVGPVVFAMLAMLAGAAIL</sequence>
<feature type="compositionally biased region" description="Polar residues" evidence="1">
    <location>
        <begin position="45"/>
        <end position="61"/>
    </location>
</feature>
<accession>A0AAN6GVC7</accession>
<feature type="signal peptide" evidence="2">
    <location>
        <begin position="1"/>
        <end position="19"/>
    </location>
</feature>
<evidence type="ECO:0000313" key="4">
    <source>
        <dbReference type="Proteomes" id="UP001176517"/>
    </source>
</evidence>